<evidence type="ECO:0000313" key="2">
    <source>
        <dbReference type="EMBL" id="WKN37507.1"/>
    </source>
</evidence>
<protein>
    <recommendedName>
        <fullName evidence="3">Outer membrane protein beta-barrel domain-containing protein</fullName>
    </recommendedName>
</protein>
<evidence type="ECO:0008006" key="3">
    <source>
        <dbReference type="Google" id="ProtNLM"/>
    </source>
</evidence>
<keyword evidence="1" id="KW-0732">Signal</keyword>
<dbReference type="EMBL" id="CP120682">
    <property type="protein sequence ID" value="WKN37507.1"/>
    <property type="molecule type" value="Genomic_DNA"/>
</dbReference>
<feature type="chain" id="PRO_5041378964" description="Outer membrane protein beta-barrel domain-containing protein" evidence="1">
    <location>
        <begin position="26"/>
        <end position="423"/>
    </location>
</feature>
<sequence length="423" mass="49517">MNILESLARLILAFGCILLCNFSQAQESIVPGQIITLDQDTIHGFIDYRNWKRNPTEISFQKHMGEKPALYNPGAIHGFIVQDEHYISATIEIEASPSKISELTYGPDLKLKKVTVFLQTLVRGDKSLYYLYDRRGKNQFYIWQDSTYRLLIYKRFVERRYGKRVIQENKKYVGQLKIYLKDCLSIDEELNQVKYEKKYLERVFLHYYNCTQSEIEFYKQPENISLETGLLMGFSQTSLQFKSDRGFPSLTEVDYSQSVNATFGLFLDLILPRNQKKWVISNEIMYTSYNVAGHYVRFTNGSDYAYIDTEFGYSYLKLNNMLRFRYPVNQFFLYANAGISNGWTIRENNYGREELMSLSIGRVNEGQALAATRKYEQGYLAGLGTQFKRYSLEIRYERGNGISAYSRLNSTTKRFYLSLKYSL</sequence>
<accession>A0AA49GMF7</accession>
<reference evidence="2" key="1">
    <citation type="journal article" date="2023" name="Comput. Struct. Biotechnol. J.">
        <title>Discovery of a novel marine Bacteroidetes with a rich repertoire of carbohydrate-active enzymes.</title>
        <authorList>
            <person name="Chen B."/>
            <person name="Liu G."/>
            <person name="Chen Q."/>
            <person name="Wang H."/>
            <person name="Liu L."/>
            <person name="Tang K."/>
        </authorList>
    </citation>
    <scope>NUCLEOTIDE SEQUENCE</scope>
    <source>
        <strain evidence="2">TK19036</strain>
    </source>
</reference>
<organism evidence="2">
    <name type="scientific">Roseihalotalea indica</name>
    <dbReference type="NCBI Taxonomy" id="2867963"/>
    <lineage>
        <taxon>Bacteria</taxon>
        <taxon>Pseudomonadati</taxon>
        <taxon>Bacteroidota</taxon>
        <taxon>Cytophagia</taxon>
        <taxon>Cytophagales</taxon>
        <taxon>Catalimonadaceae</taxon>
        <taxon>Roseihalotalea</taxon>
    </lineage>
</organism>
<feature type="signal peptide" evidence="1">
    <location>
        <begin position="1"/>
        <end position="25"/>
    </location>
</feature>
<evidence type="ECO:0000256" key="1">
    <source>
        <dbReference type="SAM" id="SignalP"/>
    </source>
</evidence>
<reference evidence="2" key="2">
    <citation type="journal article" date="2024" name="Antonie Van Leeuwenhoek">
        <title>Roseihalotalea indica gen. nov., sp. nov., a halophilic Bacteroidetes from mesopelagic Southwest Indian Ocean with higher carbohydrate metabolic potential.</title>
        <authorList>
            <person name="Chen B."/>
            <person name="Zhang M."/>
            <person name="Lin D."/>
            <person name="Ye J."/>
            <person name="Tang K."/>
        </authorList>
    </citation>
    <scope>NUCLEOTIDE SEQUENCE</scope>
    <source>
        <strain evidence="2">TK19036</strain>
    </source>
</reference>
<gene>
    <name evidence="2" type="ORF">K4G66_02135</name>
</gene>
<name>A0AA49GMF7_9BACT</name>
<proteinExistence type="predicted"/>
<dbReference type="AlphaFoldDB" id="A0AA49GMF7"/>